<reference evidence="2 3" key="1">
    <citation type="submission" date="2017-02" db="EMBL/GenBank/DDBJ databases">
        <authorList>
            <person name="Peterson S.W."/>
        </authorList>
    </citation>
    <scope>NUCLEOTIDE SEQUENCE [LARGE SCALE GENOMIC DNA]</scope>
    <source>
        <strain evidence="2 3">DSM 16080</strain>
    </source>
</reference>
<evidence type="ECO:0000259" key="1">
    <source>
        <dbReference type="Pfam" id="PF18819"/>
    </source>
</evidence>
<name>A0A1T4Y740_9BACT</name>
<keyword evidence="3" id="KW-1185">Reference proteome</keyword>
<dbReference type="AlphaFoldDB" id="A0A1T4Y740"/>
<dbReference type="EMBL" id="FUYC01000033">
    <property type="protein sequence ID" value="SKA97493.1"/>
    <property type="molecule type" value="Genomic_DNA"/>
</dbReference>
<dbReference type="InterPro" id="IPR041131">
    <property type="entry name" value="MuF_C"/>
</dbReference>
<dbReference type="Proteomes" id="UP000190027">
    <property type="component" value="Unassembled WGS sequence"/>
</dbReference>
<evidence type="ECO:0000313" key="3">
    <source>
        <dbReference type="Proteomes" id="UP000190027"/>
    </source>
</evidence>
<feature type="domain" description="Phage MuF C-terminal" evidence="1">
    <location>
        <begin position="29"/>
        <end position="128"/>
    </location>
</feature>
<dbReference type="RefSeq" id="WP_078718390.1">
    <property type="nucleotide sequence ID" value="NZ_FUYC01000033.1"/>
</dbReference>
<accession>A0A1T4Y740</accession>
<proteinExistence type="predicted"/>
<protein>
    <recommendedName>
        <fullName evidence="1">Phage MuF C-terminal domain-containing protein</fullName>
    </recommendedName>
</protein>
<dbReference type="OrthoDB" id="270332at2"/>
<organism evidence="2 3">
    <name type="scientific">Paucidesulfovibrio gracilis DSM 16080</name>
    <dbReference type="NCBI Taxonomy" id="1121449"/>
    <lineage>
        <taxon>Bacteria</taxon>
        <taxon>Pseudomonadati</taxon>
        <taxon>Thermodesulfobacteriota</taxon>
        <taxon>Desulfovibrionia</taxon>
        <taxon>Desulfovibrionales</taxon>
        <taxon>Desulfovibrionaceae</taxon>
        <taxon>Paucidesulfovibrio</taxon>
    </lineage>
</organism>
<sequence length="239" mass="26556">MIRSSRLLAHTLSGRCAKPLALVIAPGKLHTLMDEHPEITPEVVKQIPSALADPIMIFDSATQAGRLVVMLDLKGEDGSTVMVPIELDVVKDHHRVNVLTSVYGNRPGWFLGQIEAGNLRYQDKKKSRSWANQHRLQLPPGAPLNGSGKKYTLRATLSICVSGMNRCTRGLRAQRKFDLTDTSSTCSRTRMPPHRSTKWRTSFLKKWADLWMGGTRPRLGKMIILPPASGFLISIVTKP</sequence>
<gene>
    <name evidence="2" type="ORF">SAMN02745704_02850</name>
</gene>
<dbReference type="Pfam" id="PF18819">
    <property type="entry name" value="MuF_C"/>
    <property type="match status" value="1"/>
</dbReference>
<evidence type="ECO:0000313" key="2">
    <source>
        <dbReference type="EMBL" id="SKA97493.1"/>
    </source>
</evidence>